<keyword evidence="3" id="KW-1185">Reference proteome</keyword>
<protein>
    <recommendedName>
        <fullName evidence="4">Apple domain-containing protein</fullName>
    </recommendedName>
</protein>
<gene>
    <name evidence="2" type="ORF">SLS62_011297</name>
</gene>
<organism evidence="2 3">
    <name type="scientific">Diatrype stigma</name>
    <dbReference type="NCBI Taxonomy" id="117547"/>
    <lineage>
        <taxon>Eukaryota</taxon>
        <taxon>Fungi</taxon>
        <taxon>Dikarya</taxon>
        <taxon>Ascomycota</taxon>
        <taxon>Pezizomycotina</taxon>
        <taxon>Sordariomycetes</taxon>
        <taxon>Xylariomycetidae</taxon>
        <taxon>Xylariales</taxon>
        <taxon>Diatrypaceae</taxon>
        <taxon>Diatrype</taxon>
    </lineage>
</organism>
<keyword evidence="1" id="KW-0732">Signal</keyword>
<comment type="caution">
    <text evidence="2">The sequence shown here is derived from an EMBL/GenBank/DDBJ whole genome shotgun (WGS) entry which is preliminary data.</text>
</comment>
<feature type="signal peptide" evidence="1">
    <location>
        <begin position="1"/>
        <end position="21"/>
    </location>
</feature>
<name>A0AAN9U669_9PEZI</name>
<dbReference type="EMBL" id="JAKJXP020000190">
    <property type="protein sequence ID" value="KAK7739097.1"/>
    <property type="molecule type" value="Genomic_DNA"/>
</dbReference>
<sequence length="356" mass="36152">MLRQLIASAAVFGALVTAAHGTTATSYSAVTNSGCSTEFGSGATAVPTSIPVLNTLRTVSTVVTDKEVTVPATSKVTAAAVTQTVRTETRQAYVEVTSTLPEYDVYVLTDGVIGTATIPTTVCTAGAKQPPSAAATAYSGTYAPVSGQVQTVPASYATKVVCETAVTIFTRLVPTATSGKTTVTVTPTSTVTSITTTVTLTGTYSTVAYLSTVTKTQTHARVASTTTTISASCATSPTTTTYAAKCAPTNVIWGIEDRGLVPGDYADSAIVYVDGDEFLEPSACCQLCADNESCAAMMAGGGSYCGLLYNAVAGEGDSACGKFIYSYKTESGVSPGQGIYVQSGCGNIEYAGNVGS</sequence>
<evidence type="ECO:0000313" key="3">
    <source>
        <dbReference type="Proteomes" id="UP001320420"/>
    </source>
</evidence>
<accession>A0AAN9U669</accession>
<proteinExistence type="predicted"/>
<feature type="chain" id="PRO_5042834251" description="Apple domain-containing protein" evidence="1">
    <location>
        <begin position="22"/>
        <end position="356"/>
    </location>
</feature>
<dbReference type="Proteomes" id="UP001320420">
    <property type="component" value="Unassembled WGS sequence"/>
</dbReference>
<evidence type="ECO:0000313" key="2">
    <source>
        <dbReference type="EMBL" id="KAK7739097.1"/>
    </source>
</evidence>
<evidence type="ECO:0000256" key="1">
    <source>
        <dbReference type="SAM" id="SignalP"/>
    </source>
</evidence>
<reference evidence="2 3" key="1">
    <citation type="submission" date="2024-02" db="EMBL/GenBank/DDBJ databases">
        <title>De novo assembly and annotation of 12 fungi associated with fruit tree decline syndrome in Ontario, Canada.</title>
        <authorList>
            <person name="Sulman M."/>
            <person name="Ellouze W."/>
            <person name="Ilyukhin E."/>
        </authorList>
    </citation>
    <scope>NUCLEOTIDE SEQUENCE [LARGE SCALE GENOMIC DNA]</scope>
    <source>
        <strain evidence="2 3">M11/M66-122</strain>
    </source>
</reference>
<evidence type="ECO:0008006" key="4">
    <source>
        <dbReference type="Google" id="ProtNLM"/>
    </source>
</evidence>
<dbReference type="AlphaFoldDB" id="A0AAN9U669"/>